<dbReference type="Gene3D" id="1.10.10.60">
    <property type="entry name" value="Homeodomain-like"/>
    <property type="match status" value="2"/>
</dbReference>
<dbReference type="Pfam" id="PF12833">
    <property type="entry name" value="HTH_18"/>
    <property type="match status" value="1"/>
</dbReference>
<dbReference type="RefSeq" id="WP_281765731.1">
    <property type="nucleotide sequence ID" value="NZ_BRVO01000003.1"/>
</dbReference>
<sequence>MSESIQKKYYLTEVDKIPGSVYCYHDLMGEILIESHIHKKGQFIYTEGGVVFIKTKTKTHYLPARHFMWIPPNVPHAIYPSSPKVIMRNLYFPIKALDHNFFFKEGIYPVNNLLFEMLLHTKDWKGDIIKKTKNKYVIVMAFKALLEQCATQSLLLNLPQASDERLNKIINYITTHVHEPHTLAALSERYGVSEKTLYRLFKKEVGMPFIRYFALLRIFKSLELLVDHTYTIAEIANKVGYTSVPTFSNTFEKLMGKRPSEYRKANEIYVAS</sequence>
<evidence type="ECO:0000313" key="5">
    <source>
        <dbReference type="EMBL" id="GLB50095.1"/>
    </source>
</evidence>
<dbReference type="InterPro" id="IPR020449">
    <property type="entry name" value="Tscrpt_reg_AraC-type_HTH"/>
</dbReference>
<dbReference type="PROSITE" id="PS01124">
    <property type="entry name" value="HTH_ARAC_FAMILY_2"/>
    <property type="match status" value="1"/>
</dbReference>
<keyword evidence="3" id="KW-0804">Transcription</keyword>
<dbReference type="Proteomes" id="UP001143543">
    <property type="component" value="Unassembled WGS sequence"/>
</dbReference>
<keyword evidence="2" id="KW-0238">DNA-binding</keyword>
<dbReference type="Gene3D" id="2.60.120.10">
    <property type="entry name" value="Jelly Rolls"/>
    <property type="match status" value="1"/>
</dbReference>
<dbReference type="InterPro" id="IPR003313">
    <property type="entry name" value="AraC-bd"/>
</dbReference>
<keyword evidence="6" id="KW-1185">Reference proteome</keyword>
<reference evidence="5" key="1">
    <citation type="submission" date="2022-07" db="EMBL/GenBank/DDBJ databases">
        <title>Taxonomy of Novel Oxalotrophic and Methylotrophic Bacteria.</title>
        <authorList>
            <person name="Sahin N."/>
            <person name="Tani A."/>
        </authorList>
    </citation>
    <scope>NUCLEOTIDE SEQUENCE</scope>
    <source>
        <strain evidence="5">Y10</strain>
    </source>
</reference>
<dbReference type="InterPro" id="IPR037923">
    <property type="entry name" value="HTH-like"/>
</dbReference>
<dbReference type="SMART" id="SM00342">
    <property type="entry name" value="HTH_ARAC"/>
    <property type="match status" value="1"/>
</dbReference>
<keyword evidence="1" id="KW-0805">Transcription regulation</keyword>
<dbReference type="InterPro" id="IPR009057">
    <property type="entry name" value="Homeodomain-like_sf"/>
</dbReference>
<dbReference type="PANTHER" id="PTHR11019:SF199">
    <property type="entry name" value="HTH-TYPE TRANSCRIPTIONAL REGULATOR NIMR"/>
    <property type="match status" value="1"/>
</dbReference>
<dbReference type="SUPFAM" id="SSF46689">
    <property type="entry name" value="Homeodomain-like"/>
    <property type="match status" value="2"/>
</dbReference>
<dbReference type="InterPro" id="IPR014710">
    <property type="entry name" value="RmlC-like_jellyroll"/>
</dbReference>
<comment type="caution">
    <text evidence="5">The sequence shown here is derived from an EMBL/GenBank/DDBJ whole genome shotgun (WGS) entry which is preliminary data.</text>
</comment>
<evidence type="ECO:0000256" key="1">
    <source>
        <dbReference type="ARBA" id="ARBA00023015"/>
    </source>
</evidence>
<dbReference type="PRINTS" id="PR00032">
    <property type="entry name" value="HTHARAC"/>
</dbReference>
<evidence type="ECO:0000256" key="2">
    <source>
        <dbReference type="ARBA" id="ARBA00023125"/>
    </source>
</evidence>
<proteinExistence type="predicted"/>
<protein>
    <submittedName>
        <fullName evidence="5">AraC family transcriptional regulator</fullName>
    </submittedName>
</protein>
<dbReference type="SUPFAM" id="SSF51215">
    <property type="entry name" value="Regulatory protein AraC"/>
    <property type="match status" value="1"/>
</dbReference>
<dbReference type="InterPro" id="IPR018060">
    <property type="entry name" value="HTH_AraC"/>
</dbReference>
<gene>
    <name evidence="5" type="ORF">Y10_24630</name>
</gene>
<evidence type="ECO:0000313" key="6">
    <source>
        <dbReference type="Proteomes" id="UP001143543"/>
    </source>
</evidence>
<dbReference type="PANTHER" id="PTHR11019">
    <property type="entry name" value="HTH-TYPE TRANSCRIPTIONAL REGULATOR NIMR"/>
    <property type="match status" value="1"/>
</dbReference>
<organism evidence="5 6">
    <name type="scientific">Neptunitalea lumnitzerae</name>
    <dbReference type="NCBI Taxonomy" id="2965509"/>
    <lineage>
        <taxon>Bacteria</taxon>
        <taxon>Pseudomonadati</taxon>
        <taxon>Bacteroidota</taxon>
        <taxon>Flavobacteriia</taxon>
        <taxon>Flavobacteriales</taxon>
        <taxon>Flavobacteriaceae</taxon>
        <taxon>Neptunitalea</taxon>
    </lineage>
</organism>
<evidence type="ECO:0000256" key="3">
    <source>
        <dbReference type="ARBA" id="ARBA00023163"/>
    </source>
</evidence>
<dbReference type="EMBL" id="BRVO01000003">
    <property type="protein sequence ID" value="GLB50095.1"/>
    <property type="molecule type" value="Genomic_DNA"/>
</dbReference>
<feature type="domain" description="HTH araC/xylS-type" evidence="4">
    <location>
        <begin position="167"/>
        <end position="265"/>
    </location>
</feature>
<dbReference type="Pfam" id="PF02311">
    <property type="entry name" value="AraC_binding"/>
    <property type="match status" value="1"/>
</dbReference>
<accession>A0ABQ5ML09</accession>
<evidence type="ECO:0000259" key="4">
    <source>
        <dbReference type="PROSITE" id="PS01124"/>
    </source>
</evidence>
<name>A0ABQ5ML09_9FLAO</name>